<dbReference type="SUPFAM" id="SSF52540">
    <property type="entry name" value="P-loop containing nucleoside triphosphate hydrolases"/>
    <property type="match status" value="1"/>
</dbReference>
<dbReference type="InterPro" id="IPR003593">
    <property type="entry name" value="AAA+_ATPase"/>
</dbReference>
<dbReference type="Proteomes" id="UP000262583">
    <property type="component" value="Chromosome"/>
</dbReference>
<dbReference type="KEGG" id="schv:BRCON_1401"/>
<dbReference type="Gene3D" id="3.30.450.90">
    <property type="match status" value="1"/>
</dbReference>
<organism evidence="4 5">
    <name type="scientific">Sumerlaea chitinivorans</name>
    <dbReference type="NCBI Taxonomy" id="2250252"/>
    <lineage>
        <taxon>Bacteria</taxon>
        <taxon>Candidatus Sumerlaeota</taxon>
        <taxon>Candidatus Sumerlaeia</taxon>
        <taxon>Candidatus Sumerlaeales</taxon>
        <taxon>Candidatus Sumerlaeaceae</taxon>
        <taxon>Candidatus Sumerlaea</taxon>
    </lineage>
</organism>
<evidence type="ECO:0000256" key="1">
    <source>
        <dbReference type="ARBA" id="ARBA00006611"/>
    </source>
</evidence>
<comment type="similarity">
    <text evidence="1">Belongs to the GSP E family.</text>
</comment>
<dbReference type="EMBL" id="CP030759">
    <property type="protein sequence ID" value="AXA36178.1"/>
    <property type="molecule type" value="Genomic_DNA"/>
</dbReference>
<dbReference type="PANTHER" id="PTHR30486">
    <property type="entry name" value="TWITCHING MOTILITY PROTEIN PILT"/>
    <property type="match status" value="1"/>
</dbReference>
<dbReference type="PROSITE" id="PS00662">
    <property type="entry name" value="T2SP_E"/>
    <property type="match status" value="1"/>
</dbReference>
<feature type="domain" description="Bacterial type II secretion system protein E" evidence="3">
    <location>
        <begin position="234"/>
        <end position="248"/>
    </location>
</feature>
<dbReference type="GO" id="GO:0016887">
    <property type="term" value="F:ATP hydrolysis activity"/>
    <property type="evidence" value="ECO:0007669"/>
    <property type="project" value="InterPro"/>
</dbReference>
<dbReference type="PANTHER" id="PTHR30486:SF6">
    <property type="entry name" value="TYPE IV PILUS RETRACTATION ATPASE PILT"/>
    <property type="match status" value="1"/>
</dbReference>
<evidence type="ECO:0000259" key="3">
    <source>
        <dbReference type="PROSITE" id="PS00662"/>
    </source>
</evidence>
<dbReference type="Gene3D" id="3.40.50.300">
    <property type="entry name" value="P-loop containing nucleotide triphosphate hydrolases"/>
    <property type="match status" value="1"/>
</dbReference>
<accession>A0A2Z4Y5N2</accession>
<dbReference type="InterPro" id="IPR050921">
    <property type="entry name" value="T4SS_GSP_E_ATPase"/>
</dbReference>
<dbReference type="InterPro" id="IPR001482">
    <property type="entry name" value="T2SS/T4SS_dom"/>
</dbReference>
<protein>
    <submittedName>
        <fullName evidence="4">Type IV pilus retraction ATPase PilT</fullName>
    </submittedName>
</protein>
<evidence type="ECO:0000313" key="5">
    <source>
        <dbReference type="Proteomes" id="UP000262583"/>
    </source>
</evidence>
<feature type="region of interest" description="Disordered" evidence="2">
    <location>
        <begin position="10"/>
        <end position="30"/>
    </location>
</feature>
<feature type="compositionally biased region" description="Low complexity" evidence="2">
    <location>
        <begin position="16"/>
        <end position="30"/>
    </location>
</feature>
<dbReference type="AlphaFoldDB" id="A0A2Z4Y5N2"/>
<evidence type="ECO:0000256" key="2">
    <source>
        <dbReference type="SAM" id="MobiDB-lite"/>
    </source>
</evidence>
<evidence type="ECO:0000313" key="4">
    <source>
        <dbReference type="EMBL" id="AXA36178.1"/>
    </source>
</evidence>
<sequence>MQDDIQKAFEETHPNPSAVSTPTGAPAAPAASQLGGMQLLERLVQVLELKGGSDIHMLEGEPPRVRIHGDLVPISSREHPVVTRQDILDILQFALTPDQKRQFDETADVDFSLAFRSATGRVNVGYANGRRLHFVMRYLPSKIIPLEELGIDPVMLRKLAEAERGIVLVAGETSSGKTTTIAAMLDYINRTRYGSICTIENPVEYMIPSQKCLVTRREIGRDTPDFRHALRASVRKNPDVLLIGEIRDAETAEIALSAAETGIQTFGTIHAIGAVPAITRLQHVVGATGKLEEEFFLRLANCLRGIISQQLVKAADGKGLLPIYEILNITYTEKTYLQQRDMARLEQSLEADHNISMGHCIYNLWHAKPRRINEETIRKLYPDQFNLMMNRLSDSRGWKPLVATLT</sequence>
<name>A0A2Z4Y5N2_SUMC1</name>
<proteinExistence type="inferred from homology"/>
<gene>
    <name evidence="4" type="ORF">BRCON_1401</name>
</gene>
<dbReference type="Pfam" id="PF00437">
    <property type="entry name" value="T2SSE"/>
    <property type="match status" value="1"/>
</dbReference>
<dbReference type="InterPro" id="IPR027417">
    <property type="entry name" value="P-loop_NTPase"/>
</dbReference>
<reference evidence="4 5" key="1">
    <citation type="submission" date="2018-05" db="EMBL/GenBank/DDBJ databases">
        <title>A metagenomic window into the 2 km-deep terrestrial subsurface aquifer revealed taxonomically and functionally diverse microbial community comprising novel uncultured bacterial lineages.</title>
        <authorList>
            <person name="Kadnikov V.V."/>
            <person name="Mardanov A.V."/>
            <person name="Beletsky A.V."/>
            <person name="Banks D."/>
            <person name="Pimenov N.V."/>
            <person name="Frank Y.A."/>
            <person name="Karnachuk O.V."/>
            <person name="Ravin N.V."/>
        </authorList>
    </citation>
    <scope>NUCLEOTIDE SEQUENCE [LARGE SCALE GENOMIC DNA]</scope>
    <source>
        <strain evidence="4">BY</strain>
    </source>
</reference>
<dbReference type="SMART" id="SM00382">
    <property type="entry name" value="AAA"/>
    <property type="match status" value="1"/>
</dbReference>